<dbReference type="Gene3D" id="1.10.3080.10">
    <property type="entry name" value="Clc chloride channel"/>
    <property type="match status" value="1"/>
</dbReference>
<comment type="caution">
    <text evidence="9">Lacks conserved residue(s) required for the propagation of feature annotation.</text>
</comment>
<accession>V5FTN7</accession>
<keyword evidence="5 9" id="KW-0406">Ion transport</keyword>
<feature type="transmembrane region" description="Helical" evidence="9">
    <location>
        <begin position="543"/>
        <end position="562"/>
    </location>
</feature>
<evidence type="ECO:0000256" key="4">
    <source>
        <dbReference type="ARBA" id="ARBA00022989"/>
    </source>
</evidence>
<dbReference type="eggNOG" id="KOG0475">
    <property type="taxonomic scope" value="Eukaryota"/>
</dbReference>
<dbReference type="GO" id="GO:0005247">
    <property type="term" value="F:voltage-gated chloride channel activity"/>
    <property type="evidence" value="ECO:0007669"/>
    <property type="project" value="TreeGrafter"/>
</dbReference>
<dbReference type="GO" id="GO:0005769">
    <property type="term" value="C:early endosome"/>
    <property type="evidence" value="ECO:0007669"/>
    <property type="project" value="TreeGrafter"/>
</dbReference>
<keyword evidence="6 9" id="KW-0472">Membrane</keyword>
<dbReference type="GO" id="GO:0005794">
    <property type="term" value="C:Golgi apparatus"/>
    <property type="evidence" value="ECO:0007669"/>
    <property type="project" value="TreeGrafter"/>
</dbReference>
<evidence type="ECO:0000256" key="5">
    <source>
        <dbReference type="ARBA" id="ARBA00023065"/>
    </source>
</evidence>
<gene>
    <name evidence="12" type="ORF">PVAR5_1666</name>
</gene>
<dbReference type="Pfam" id="PF00654">
    <property type="entry name" value="Voltage_CLC"/>
    <property type="match status" value="1"/>
</dbReference>
<sequence length="913" mass="100798">MPRSTLQGRISAPPTDDEEDDYGREPTREPMTAPPSPSSERRLYSRFADFDDAGSRSTAVRQDVDETTSLLGSGRPNPRSYTQRSYTGLPQGPRPDVFFRHNSIVGSFRRSRNHSRANSQAMRFSRSGSPVMTRRPSNADNSKDPMTSSSFLDERVWYDQFTSTDWVHDSISDGIRLRELRSRRDIRGRLLALFDSAQGWILVAVTGCITAAIAYFVDVNENSIYDLKEGFCTSTWFLSRSKCCKGEEQCHAWRSWSKILQPSGVEDQRVDFAMFVFWAVVLSTASCLLTLLTKTVVPSSVALSTLDENLGAESPRTKNDETVEDPKSNISPTRALATIQNRPAMVYYSAAGSGVAEVKVILSGFVLHGYLGLKTLIIKTLALILSVSSGLSLGKEGPYVHIATCVGNICCRMFSKYHQNDGKRREVLSASAASGVGVAFGAPIGGVLFSLEEVSYYFPPKTLFRTFFCCIAAALSLKFLNPYGTGKIVLFQVRYVSDWEIFEMILFIILGILGGALGALFIKASSLWARSFRRIPIIKKWPVLEVFLVALVTGITSFWNRYTKLAVSELLFELASPCSRNEEARTGLCPDEDGIMEVVRYLLVAFVIKSFLTTVTFGIKVPAGIYVPSMVVGGLMGRIVGHVAQYFVVKYPTLFLFGDCPAEPGMESCVTPGVYALIAAGATMCGVTRLSVTLAVILFELTGSLDHVLPFSIAVLCAKWTADAIEPRSIYDLLTDMNDYPFLDNKSHPLCDAELGDIVPPVRRSRVIDISRSPVVPARELREKLDHLLVVGELDSGLPIVRNNVLVGLIPAPDLEFALDKLDDEENAMCIMSADSSWAAFDSDDDNRSGPADFTPYIDPAPIALDIHSPIDLVYQCFVKLGLRYLCVLQDGQYAGLVHKKTFVKFMKENEDS</sequence>
<evidence type="ECO:0000313" key="12">
    <source>
        <dbReference type="EMBL" id="GAD93066.1"/>
    </source>
</evidence>
<evidence type="ECO:0000259" key="11">
    <source>
        <dbReference type="PROSITE" id="PS51371"/>
    </source>
</evidence>
<keyword evidence="4 9" id="KW-1133">Transmembrane helix</keyword>
<dbReference type="InterPro" id="IPR001807">
    <property type="entry name" value="ClC"/>
</dbReference>
<feature type="transmembrane region" description="Helical" evidence="9">
    <location>
        <begin position="463"/>
        <end position="481"/>
    </location>
</feature>
<proteinExistence type="inferred from homology"/>
<evidence type="ECO:0000256" key="8">
    <source>
        <dbReference type="PROSITE-ProRule" id="PRU00703"/>
    </source>
</evidence>
<keyword evidence="2 9" id="KW-0813">Transport</keyword>
<feature type="transmembrane region" description="Helical" evidence="9">
    <location>
        <begin position="598"/>
        <end position="619"/>
    </location>
</feature>
<comment type="caution">
    <text evidence="12">The sequence shown here is derived from an EMBL/GenBank/DDBJ whole genome shotgun (WGS) entry which is preliminary data.</text>
</comment>
<dbReference type="EMBL" id="BAUL01000043">
    <property type="protein sequence ID" value="GAD93066.1"/>
    <property type="molecule type" value="Genomic_DNA"/>
</dbReference>
<reference evidence="13" key="1">
    <citation type="journal article" date="2014" name="Genome Announc.">
        <title>Draft genome sequence of the formaldehyde-resistant fungus Byssochlamys spectabilis No. 5 (anamorph Paecilomyces variotii No. 5) (NBRC109023).</title>
        <authorList>
            <person name="Oka T."/>
            <person name="Ekino K."/>
            <person name="Fukuda K."/>
            <person name="Nomura Y."/>
        </authorList>
    </citation>
    <scope>NUCLEOTIDE SEQUENCE [LARGE SCALE GENOMIC DNA]</scope>
    <source>
        <strain evidence="13">No. 5 / NBRC 109023</strain>
    </source>
</reference>
<evidence type="ECO:0000256" key="7">
    <source>
        <dbReference type="ARBA" id="ARBA00023214"/>
    </source>
</evidence>
<feature type="compositionally biased region" description="Polar residues" evidence="10">
    <location>
        <begin position="79"/>
        <end position="88"/>
    </location>
</feature>
<evidence type="ECO:0000256" key="2">
    <source>
        <dbReference type="ARBA" id="ARBA00022448"/>
    </source>
</evidence>
<feature type="transmembrane region" description="Helical" evidence="9">
    <location>
        <begin position="272"/>
        <end position="292"/>
    </location>
</feature>
<dbReference type="AlphaFoldDB" id="V5FTN7"/>
<dbReference type="PROSITE" id="PS51371">
    <property type="entry name" value="CBS"/>
    <property type="match status" value="1"/>
</dbReference>
<evidence type="ECO:0000256" key="9">
    <source>
        <dbReference type="RuleBase" id="RU361221"/>
    </source>
</evidence>
<feature type="region of interest" description="Disordered" evidence="10">
    <location>
        <begin position="1"/>
        <end position="95"/>
    </location>
</feature>
<dbReference type="FunFam" id="1.10.3080.10:FF:000013">
    <property type="entry name" value="Voltage-gated chloride channel (ClcA)"/>
    <property type="match status" value="1"/>
</dbReference>
<keyword evidence="13" id="KW-1185">Reference proteome</keyword>
<comment type="subcellular location">
    <subcellularLocation>
        <location evidence="1 9">Membrane</location>
        <topology evidence="1 9">Multi-pass membrane protein</topology>
    </subcellularLocation>
</comment>
<evidence type="ECO:0000256" key="10">
    <source>
        <dbReference type="SAM" id="MobiDB-lite"/>
    </source>
</evidence>
<dbReference type="Proteomes" id="UP000018001">
    <property type="component" value="Unassembled WGS sequence"/>
</dbReference>
<dbReference type="OrthoDB" id="44789at2759"/>
<dbReference type="GO" id="GO:0005886">
    <property type="term" value="C:plasma membrane"/>
    <property type="evidence" value="ECO:0007669"/>
    <property type="project" value="TreeGrafter"/>
</dbReference>
<evidence type="ECO:0000256" key="3">
    <source>
        <dbReference type="ARBA" id="ARBA00022692"/>
    </source>
</evidence>
<dbReference type="PRINTS" id="PR00762">
    <property type="entry name" value="CLCHANNEL"/>
</dbReference>
<feature type="transmembrane region" description="Helical" evidence="9">
    <location>
        <begin position="190"/>
        <end position="217"/>
    </location>
</feature>
<dbReference type="SUPFAM" id="SSF54631">
    <property type="entry name" value="CBS-domain pair"/>
    <property type="match status" value="1"/>
</dbReference>
<feature type="transmembrane region" description="Helical" evidence="9">
    <location>
        <begin position="427"/>
        <end position="451"/>
    </location>
</feature>
<feature type="domain" description="CBS" evidence="11">
    <location>
        <begin position="858"/>
        <end position="913"/>
    </location>
</feature>
<feature type="region of interest" description="Disordered" evidence="10">
    <location>
        <begin position="110"/>
        <end position="147"/>
    </location>
</feature>
<evidence type="ECO:0000256" key="6">
    <source>
        <dbReference type="ARBA" id="ARBA00023136"/>
    </source>
</evidence>
<dbReference type="HOGENOM" id="CLU_003181_2_0_1"/>
<comment type="similarity">
    <text evidence="9">Belongs to the chloride channel (TC 2.A.49) family.</text>
</comment>
<organism evidence="12 13">
    <name type="scientific">Byssochlamys spectabilis (strain No. 5 / NBRC 109023)</name>
    <name type="common">Paecilomyces variotii</name>
    <dbReference type="NCBI Taxonomy" id="1356009"/>
    <lineage>
        <taxon>Eukaryota</taxon>
        <taxon>Fungi</taxon>
        <taxon>Dikarya</taxon>
        <taxon>Ascomycota</taxon>
        <taxon>Pezizomycotina</taxon>
        <taxon>Eurotiomycetes</taxon>
        <taxon>Eurotiomycetidae</taxon>
        <taxon>Eurotiales</taxon>
        <taxon>Thermoascaceae</taxon>
        <taxon>Paecilomyces</taxon>
    </lineage>
</organism>
<dbReference type="CDD" id="cd03684">
    <property type="entry name" value="ClC_3_like"/>
    <property type="match status" value="1"/>
</dbReference>
<feature type="transmembrane region" description="Helical" evidence="9">
    <location>
        <begin position="501"/>
        <end position="522"/>
    </location>
</feature>
<evidence type="ECO:0000313" key="13">
    <source>
        <dbReference type="Proteomes" id="UP000018001"/>
    </source>
</evidence>
<name>V5FTN7_BYSSN</name>
<dbReference type="InterPro" id="IPR046342">
    <property type="entry name" value="CBS_dom_sf"/>
</dbReference>
<keyword evidence="8" id="KW-0129">CBS domain</keyword>
<dbReference type="InParanoid" id="V5FTN7"/>
<evidence type="ECO:0000256" key="1">
    <source>
        <dbReference type="ARBA" id="ARBA00004141"/>
    </source>
</evidence>
<dbReference type="PANTHER" id="PTHR45711">
    <property type="entry name" value="CHLORIDE CHANNEL PROTEIN"/>
    <property type="match status" value="1"/>
</dbReference>
<dbReference type="InterPro" id="IPR014743">
    <property type="entry name" value="Cl-channel_core"/>
</dbReference>
<feature type="compositionally biased region" description="Polar residues" evidence="10">
    <location>
        <begin position="116"/>
        <end position="147"/>
    </location>
</feature>
<dbReference type="InterPro" id="IPR000644">
    <property type="entry name" value="CBS_dom"/>
</dbReference>
<dbReference type="SUPFAM" id="SSF81340">
    <property type="entry name" value="Clc chloride channel"/>
    <property type="match status" value="1"/>
</dbReference>
<dbReference type="PANTHER" id="PTHR45711:SF3">
    <property type="entry name" value="CLC CHANNEL"/>
    <property type="match status" value="1"/>
</dbReference>
<protein>
    <recommendedName>
        <fullName evidence="9">Chloride channel protein</fullName>
    </recommendedName>
</protein>
<keyword evidence="3 9" id="KW-0812">Transmembrane</keyword>
<keyword evidence="7 9" id="KW-0868">Chloride</keyword>